<dbReference type="EMBL" id="JAUFSA010000004">
    <property type="protein sequence ID" value="MDP7739209.1"/>
    <property type="molecule type" value="Genomic_DNA"/>
</dbReference>
<proteinExistence type="predicted"/>
<evidence type="ECO:0000313" key="1">
    <source>
        <dbReference type="EMBL" id="MDP7739209.1"/>
    </source>
</evidence>
<sequence>MIPLHITATTPYGVVLSRPWGIAFDGLLASVIWHRRKWAARAAGYHLTYQRSQPPETLELPLARCGDTENADDWHWMATFADLHPHNQSVSEPDIRWRTSRTNHHRLQQLAPVVSKAVSDRTARYQHRVIPVMAHPATHLTWRAVGEPDTIRDLLTDLPSIGKHTGVGEGLVTHWQVTEIPSATDWSAGHEHEPGILGRSTPPRCLGSNNITSAGPLGTGTLRPPYLHPASRAAAFQPAR</sequence>
<accession>A0AAJ1SGX9</accession>
<organism evidence="1 2">
    <name type="scientific">Mycobacterium paragordonae</name>
    <dbReference type="NCBI Taxonomy" id="1389713"/>
    <lineage>
        <taxon>Bacteria</taxon>
        <taxon>Bacillati</taxon>
        <taxon>Actinomycetota</taxon>
        <taxon>Actinomycetes</taxon>
        <taxon>Mycobacteriales</taxon>
        <taxon>Mycobacteriaceae</taxon>
        <taxon>Mycobacterium</taxon>
    </lineage>
</organism>
<dbReference type="Proteomes" id="UP001229081">
    <property type="component" value="Unassembled WGS sequence"/>
</dbReference>
<dbReference type="AlphaFoldDB" id="A0AAJ1SGX9"/>
<name>A0AAJ1SGX9_9MYCO</name>
<reference evidence="1" key="1">
    <citation type="submission" date="2023-06" db="EMBL/GenBank/DDBJ databases">
        <title>Identification of two novel mycobacterium reveal diversities and complexities of Mycobacterium gordonae clade.</title>
        <authorList>
            <person name="Matsumoto Y."/>
            <person name="Nakamura S."/>
            <person name="Motooka D."/>
            <person name="Fukushima K."/>
        </authorList>
    </citation>
    <scope>NUCLEOTIDE SEQUENCE</scope>
    <source>
        <strain evidence="1">TY812</strain>
    </source>
</reference>
<comment type="caution">
    <text evidence="1">The sequence shown here is derived from an EMBL/GenBank/DDBJ whole genome shotgun (WGS) entry which is preliminary data.</text>
</comment>
<evidence type="ECO:0000313" key="2">
    <source>
        <dbReference type="Proteomes" id="UP001229081"/>
    </source>
</evidence>
<dbReference type="RefSeq" id="WP_133437211.1">
    <property type="nucleotide sequence ID" value="NZ_JAUFSA010000004.1"/>
</dbReference>
<protein>
    <submittedName>
        <fullName evidence="1">Uncharacterized protein</fullName>
    </submittedName>
</protein>
<gene>
    <name evidence="1" type="ORF">QXL92_31235</name>
</gene>